<dbReference type="Proteomes" id="UP000639396">
    <property type="component" value="Unassembled WGS sequence"/>
</dbReference>
<dbReference type="PANTHER" id="PTHR43649">
    <property type="entry name" value="ARABINOSE-BINDING PROTEIN-RELATED"/>
    <property type="match status" value="1"/>
</dbReference>
<dbReference type="RefSeq" id="WP_190929034.1">
    <property type="nucleotide sequence ID" value="NZ_JACXJA010000019.1"/>
</dbReference>
<dbReference type="GO" id="GO:0030313">
    <property type="term" value="C:cell envelope"/>
    <property type="evidence" value="ECO:0007669"/>
    <property type="project" value="UniProtKB-SubCell"/>
</dbReference>
<comment type="subcellular location">
    <subcellularLocation>
        <location evidence="1">Cell envelope</location>
    </subcellularLocation>
</comment>
<feature type="signal peptide" evidence="5">
    <location>
        <begin position="1"/>
        <end position="23"/>
    </location>
</feature>
<evidence type="ECO:0000256" key="1">
    <source>
        <dbReference type="ARBA" id="ARBA00004196"/>
    </source>
</evidence>
<proteinExistence type="inferred from homology"/>
<dbReference type="AlphaFoldDB" id="A0A927H1E6"/>
<keyword evidence="4 5" id="KW-0732">Signal</keyword>
<keyword evidence="3" id="KW-0813">Transport</keyword>
<dbReference type="Gene3D" id="3.40.190.10">
    <property type="entry name" value="Periplasmic binding protein-like II"/>
    <property type="match status" value="1"/>
</dbReference>
<evidence type="ECO:0000256" key="3">
    <source>
        <dbReference type="ARBA" id="ARBA00022448"/>
    </source>
</evidence>
<keyword evidence="7" id="KW-1185">Reference proteome</keyword>
<comment type="caution">
    <text evidence="6">The sequence shown here is derived from an EMBL/GenBank/DDBJ whole genome shotgun (WGS) entry which is preliminary data.</text>
</comment>
<dbReference type="EMBL" id="JACXJA010000019">
    <property type="protein sequence ID" value="MBD2863404.1"/>
    <property type="molecule type" value="Genomic_DNA"/>
</dbReference>
<evidence type="ECO:0000256" key="5">
    <source>
        <dbReference type="SAM" id="SignalP"/>
    </source>
</evidence>
<dbReference type="Pfam" id="PF01547">
    <property type="entry name" value="SBP_bac_1"/>
    <property type="match status" value="1"/>
</dbReference>
<dbReference type="PROSITE" id="PS51257">
    <property type="entry name" value="PROKAR_LIPOPROTEIN"/>
    <property type="match status" value="1"/>
</dbReference>
<protein>
    <submittedName>
        <fullName evidence="6">Extracellular solute-binding protein</fullName>
    </submittedName>
</protein>
<dbReference type="InterPro" id="IPR006059">
    <property type="entry name" value="SBP"/>
</dbReference>
<comment type="similarity">
    <text evidence="2">Belongs to the bacterial solute-binding protein 1 family.</text>
</comment>
<dbReference type="InterPro" id="IPR050490">
    <property type="entry name" value="Bact_solute-bd_prot1"/>
</dbReference>
<sequence length="443" mass="48730">MKRLLAVSLSAFLLIPGMIGCEAGGGTEDHKQASIKILYYDEASYYSNYGALFAALYPDIEVKVVPTGGIRMEDMEKWIEEQKPDVLILDDGRYETYARDGRLYDLEPLIKKDKFDLQNMAPSITDAVRTIGGGKLYGLAPSFSSQALYYNKSLFDQMGIPYPTDKMSWEEVLQLARRFPSGSGGPGQRVAGLMLNPYEVHPYNSGLTIGYGQGLSYLDPDTMKMTLDTSEWKRTFQLAFDAIRSGAIYQPAGTQSFTPGTGSQQVLEQNPFLGGKAAMTIGGSDFVQELKRAAAVLKDRMPLWDLVTVPVDAKRPDTGNALWLQDITAINSGSAQVEAAWTFVRYMNGDSFARAMAKAAAGGKLTSRTAYLIDEEGRNLNVFHALKLDPNVSRGSGKVPQTFYFSFEALAKQEIAAAYEGRKTIDEALKVLQEKGQELLGIQ</sequence>
<feature type="chain" id="PRO_5037065949" evidence="5">
    <location>
        <begin position="24"/>
        <end position="443"/>
    </location>
</feature>
<accession>A0A927H1E6</accession>
<evidence type="ECO:0000313" key="7">
    <source>
        <dbReference type="Proteomes" id="UP000639396"/>
    </source>
</evidence>
<dbReference type="SUPFAM" id="SSF53850">
    <property type="entry name" value="Periplasmic binding protein-like II"/>
    <property type="match status" value="1"/>
</dbReference>
<evidence type="ECO:0000256" key="2">
    <source>
        <dbReference type="ARBA" id="ARBA00008520"/>
    </source>
</evidence>
<evidence type="ECO:0000256" key="4">
    <source>
        <dbReference type="ARBA" id="ARBA00022729"/>
    </source>
</evidence>
<reference evidence="6" key="1">
    <citation type="submission" date="2020-09" db="EMBL/GenBank/DDBJ databases">
        <title>A novel bacterium of genus Paenibacillus, isolated from South China Sea.</title>
        <authorList>
            <person name="Huang H."/>
            <person name="Mo K."/>
            <person name="Hu Y."/>
        </authorList>
    </citation>
    <scope>NUCLEOTIDE SEQUENCE</scope>
    <source>
        <strain evidence="6">IB182363</strain>
    </source>
</reference>
<gene>
    <name evidence="6" type="ORF">IDH45_15530</name>
</gene>
<name>A0A927H1E6_9BACL</name>
<dbReference type="PANTHER" id="PTHR43649:SF31">
    <property type="entry name" value="SN-GLYCEROL-3-PHOSPHATE-BINDING PERIPLASMIC PROTEIN UGPB"/>
    <property type="match status" value="1"/>
</dbReference>
<organism evidence="6 7">
    <name type="scientific">Paenibacillus oceani</name>
    <dbReference type="NCBI Taxonomy" id="2772510"/>
    <lineage>
        <taxon>Bacteria</taxon>
        <taxon>Bacillati</taxon>
        <taxon>Bacillota</taxon>
        <taxon>Bacilli</taxon>
        <taxon>Bacillales</taxon>
        <taxon>Paenibacillaceae</taxon>
        <taxon>Paenibacillus</taxon>
    </lineage>
</organism>
<evidence type="ECO:0000313" key="6">
    <source>
        <dbReference type="EMBL" id="MBD2863404.1"/>
    </source>
</evidence>